<sequence>MLELHHVSLSYGRTAVLQDVSLRLEPGQRIGVLGPSGAGKSSLLKLAAGLAQPTQGRLRNAFRHPVLVFQEPRLLPWRRVLENIEIPLRAAGMDTAAARQRARHWLDAVGLAETALSWPRELSGGMAQRVSLARAFALHADLLLLDEPFSALDPVLRAAMAELCLTHVRETGAALLCISHHPAEQARLVQSWAQVSTGRLVWPAAEIPHCATATSSIPSDTRLAPSPTP</sequence>
<dbReference type="SUPFAM" id="SSF52540">
    <property type="entry name" value="P-loop containing nucleoside triphosphate hydrolases"/>
    <property type="match status" value="1"/>
</dbReference>
<keyword evidence="5 7" id="KW-0067">ATP-binding</keyword>
<accession>A0ABY9M8H2</accession>
<dbReference type="InterPro" id="IPR027417">
    <property type="entry name" value="P-loop_NTPase"/>
</dbReference>
<reference evidence="7 8" key="1">
    <citation type="submission" date="2023-08" db="EMBL/GenBank/DDBJ databases">
        <title>Achromobacter seleniivolatilans sp. nov., isolated from seleniferous soil.</title>
        <authorList>
            <person name="Zhang S."/>
            <person name="Li K."/>
            <person name="Peng J."/>
            <person name="Zhao Q."/>
            <person name="Wang H."/>
            <person name="Guo Y."/>
        </authorList>
    </citation>
    <scope>NUCLEOTIDE SEQUENCE [LARGE SCALE GENOMIC DNA]</scope>
    <source>
        <strain evidence="7 8">R39</strain>
    </source>
</reference>
<organism evidence="7 8">
    <name type="scientific">Achromobacter seleniivolatilans</name>
    <dbReference type="NCBI Taxonomy" id="3047478"/>
    <lineage>
        <taxon>Bacteria</taxon>
        <taxon>Pseudomonadati</taxon>
        <taxon>Pseudomonadota</taxon>
        <taxon>Betaproteobacteria</taxon>
        <taxon>Burkholderiales</taxon>
        <taxon>Alcaligenaceae</taxon>
        <taxon>Achromobacter</taxon>
    </lineage>
</organism>
<proteinExistence type="inferred from homology"/>
<evidence type="ECO:0000259" key="6">
    <source>
        <dbReference type="PROSITE" id="PS50893"/>
    </source>
</evidence>
<dbReference type="Gene3D" id="3.40.50.300">
    <property type="entry name" value="P-loop containing nucleotide triphosphate hydrolases"/>
    <property type="match status" value="1"/>
</dbReference>
<dbReference type="SMART" id="SM00382">
    <property type="entry name" value="AAA"/>
    <property type="match status" value="1"/>
</dbReference>
<dbReference type="InterPro" id="IPR017871">
    <property type="entry name" value="ABC_transporter-like_CS"/>
</dbReference>
<keyword evidence="2" id="KW-0813">Transport</keyword>
<protein>
    <submittedName>
        <fullName evidence="7">ATP-binding cassette domain-containing protein</fullName>
    </submittedName>
</protein>
<keyword evidence="8" id="KW-1185">Reference proteome</keyword>
<evidence type="ECO:0000313" key="8">
    <source>
        <dbReference type="Proteomes" id="UP001234798"/>
    </source>
</evidence>
<dbReference type="Proteomes" id="UP001234798">
    <property type="component" value="Chromosome"/>
</dbReference>
<dbReference type="RefSeq" id="WP_306946573.1">
    <property type="nucleotide sequence ID" value="NZ_CP132976.1"/>
</dbReference>
<dbReference type="InterPro" id="IPR050166">
    <property type="entry name" value="ABC_transporter_ATP-bind"/>
</dbReference>
<dbReference type="PROSITE" id="PS00211">
    <property type="entry name" value="ABC_TRANSPORTER_1"/>
    <property type="match status" value="1"/>
</dbReference>
<evidence type="ECO:0000256" key="4">
    <source>
        <dbReference type="ARBA" id="ARBA00022741"/>
    </source>
</evidence>
<evidence type="ECO:0000256" key="5">
    <source>
        <dbReference type="ARBA" id="ARBA00022840"/>
    </source>
</evidence>
<gene>
    <name evidence="7" type="ORF">RAS12_06905</name>
</gene>
<dbReference type="PROSITE" id="PS50893">
    <property type="entry name" value="ABC_TRANSPORTER_2"/>
    <property type="match status" value="1"/>
</dbReference>
<dbReference type="PANTHER" id="PTHR42788">
    <property type="entry name" value="TAURINE IMPORT ATP-BINDING PROTEIN-RELATED"/>
    <property type="match status" value="1"/>
</dbReference>
<evidence type="ECO:0000256" key="1">
    <source>
        <dbReference type="ARBA" id="ARBA00005417"/>
    </source>
</evidence>
<name>A0ABY9M8H2_9BURK</name>
<dbReference type="EMBL" id="CP132976">
    <property type="protein sequence ID" value="WMD22097.1"/>
    <property type="molecule type" value="Genomic_DNA"/>
</dbReference>
<dbReference type="InterPro" id="IPR003593">
    <property type="entry name" value="AAA+_ATPase"/>
</dbReference>
<keyword evidence="3" id="KW-0472">Membrane</keyword>
<feature type="domain" description="ABC transporter" evidence="6">
    <location>
        <begin position="2"/>
        <end position="222"/>
    </location>
</feature>
<keyword evidence="3" id="KW-1003">Cell membrane</keyword>
<dbReference type="PANTHER" id="PTHR42788:SF13">
    <property type="entry name" value="ALIPHATIC SULFONATES IMPORT ATP-BINDING PROTEIN SSUB"/>
    <property type="match status" value="1"/>
</dbReference>
<comment type="similarity">
    <text evidence="1">Belongs to the ABC transporter superfamily.</text>
</comment>
<dbReference type="GO" id="GO:0005524">
    <property type="term" value="F:ATP binding"/>
    <property type="evidence" value="ECO:0007669"/>
    <property type="project" value="UniProtKB-KW"/>
</dbReference>
<dbReference type="InterPro" id="IPR003439">
    <property type="entry name" value="ABC_transporter-like_ATP-bd"/>
</dbReference>
<evidence type="ECO:0000256" key="3">
    <source>
        <dbReference type="ARBA" id="ARBA00022475"/>
    </source>
</evidence>
<evidence type="ECO:0000256" key="2">
    <source>
        <dbReference type="ARBA" id="ARBA00022448"/>
    </source>
</evidence>
<dbReference type="Pfam" id="PF00005">
    <property type="entry name" value="ABC_tran"/>
    <property type="match status" value="1"/>
</dbReference>
<keyword evidence="4" id="KW-0547">Nucleotide-binding</keyword>
<evidence type="ECO:0000313" key="7">
    <source>
        <dbReference type="EMBL" id="WMD22097.1"/>
    </source>
</evidence>